<proteinExistence type="inferred from homology"/>
<dbReference type="AlphaFoldDB" id="A0A7W9HI19"/>
<reference evidence="5 6" key="1">
    <citation type="submission" date="2020-08" db="EMBL/GenBank/DDBJ databases">
        <title>Sequencing the genomes of 1000 actinobacteria strains.</title>
        <authorList>
            <person name="Klenk H.-P."/>
        </authorList>
    </citation>
    <scope>NUCLEOTIDE SEQUENCE [LARGE SCALE GENOMIC DNA]</scope>
    <source>
        <strain evidence="5 6">DSM 45486</strain>
    </source>
</reference>
<organism evidence="5 6">
    <name type="scientific">Saccharothrix ecbatanensis</name>
    <dbReference type="NCBI Taxonomy" id="1105145"/>
    <lineage>
        <taxon>Bacteria</taxon>
        <taxon>Bacillati</taxon>
        <taxon>Actinomycetota</taxon>
        <taxon>Actinomycetes</taxon>
        <taxon>Pseudonocardiales</taxon>
        <taxon>Pseudonocardiaceae</taxon>
        <taxon>Saccharothrix</taxon>
    </lineage>
</organism>
<dbReference type="Gene3D" id="1.10.10.10">
    <property type="entry name" value="Winged helix-like DNA-binding domain superfamily/Winged helix DNA-binding domain"/>
    <property type="match status" value="1"/>
</dbReference>
<gene>
    <name evidence="5" type="ORF">F4560_002303</name>
</gene>
<dbReference type="GO" id="GO:0003677">
    <property type="term" value="F:DNA binding"/>
    <property type="evidence" value="ECO:0007669"/>
    <property type="project" value="UniProtKB-KW"/>
</dbReference>
<dbReference type="InterPro" id="IPR011990">
    <property type="entry name" value="TPR-like_helical_dom_sf"/>
</dbReference>
<dbReference type="CDD" id="cd15831">
    <property type="entry name" value="BTAD"/>
    <property type="match status" value="1"/>
</dbReference>
<dbReference type="PANTHER" id="PTHR47691:SF3">
    <property type="entry name" value="HTH-TYPE TRANSCRIPTIONAL REGULATOR RV0890C-RELATED"/>
    <property type="match status" value="1"/>
</dbReference>
<evidence type="ECO:0000259" key="3">
    <source>
        <dbReference type="SMART" id="SM00862"/>
    </source>
</evidence>
<feature type="domain" description="OmpR/PhoB-type" evidence="3">
    <location>
        <begin position="22"/>
        <end position="93"/>
    </location>
</feature>
<evidence type="ECO:0000259" key="4">
    <source>
        <dbReference type="SMART" id="SM01043"/>
    </source>
</evidence>
<dbReference type="GO" id="GO:0006355">
    <property type="term" value="P:regulation of DNA-templated transcription"/>
    <property type="evidence" value="ECO:0007669"/>
    <property type="project" value="InterPro"/>
</dbReference>
<dbReference type="Pfam" id="PF03704">
    <property type="entry name" value="BTAD"/>
    <property type="match status" value="1"/>
</dbReference>
<evidence type="ECO:0000313" key="6">
    <source>
        <dbReference type="Proteomes" id="UP000552097"/>
    </source>
</evidence>
<dbReference type="GO" id="GO:0051213">
    <property type="term" value="F:dioxygenase activity"/>
    <property type="evidence" value="ECO:0007669"/>
    <property type="project" value="UniProtKB-KW"/>
</dbReference>
<keyword evidence="6" id="KW-1185">Reference proteome</keyword>
<dbReference type="InterPro" id="IPR019734">
    <property type="entry name" value="TPR_rpt"/>
</dbReference>
<accession>A0A7W9HI19</accession>
<dbReference type="InterPro" id="IPR036388">
    <property type="entry name" value="WH-like_DNA-bd_sf"/>
</dbReference>
<dbReference type="InterPro" id="IPR016032">
    <property type="entry name" value="Sig_transdc_resp-reg_C-effctor"/>
</dbReference>
<dbReference type="GO" id="GO:0000160">
    <property type="term" value="P:phosphorelay signal transduction system"/>
    <property type="evidence" value="ECO:0007669"/>
    <property type="project" value="InterPro"/>
</dbReference>
<name>A0A7W9HI19_9PSEU</name>
<dbReference type="SMART" id="SM00862">
    <property type="entry name" value="Trans_reg_C"/>
    <property type="match status" value="1"/>
</dbReference>
<dbReference type="GO" id="GO:0016887">
    <property type="term" value="F:ATP hydrolysis activity"/>
    <property type="evidence" value="ECO:0007669"/>
    <property type="project" value="InterPro"/>
</dbReference>
<dbReference type="RefSeq" id="WP_221483452.1">
    <property type="nucleotide sequence ID" value="NZ_JACHMO010000001.1"/>
</dbReference>
<dbReference type="InterPro" id="IPR005158">
    <property type="entry name" value="BTAD"/>
</dbReference>
<dbReference type="SMART" id="SM00028">
    <property type="entry name" value="TPR"/>
    <property type="match status" value="3"/>
</dbReference>
<keyword evidence="2" id="KW-0238">DNA-binding</keyword>
<evidence type="ECO:0000256" key="2">
    <source>
        <dbReference type="ARBA" id="ARBA00023125"/>
    </source>
</evidence>
<dbReference type="SUPFAM" id="SSF48452">
    <property type="entry name" value="TPR-like"/>
    <property type="match status" value="2"/>
</dbReference>
<dbReference type="PANTHER" id="PTHR47691">
    <property type="entry name" value="REGULATOR-RELATED"/>
    <property type="match status" value="1"/>
</dbReference>
<keyword evidence="5" id="KW-0456">Lyase</keyword>
<evidence type="ECO:0000313" key="5">
    <source>
        <dbReference type="EMBL" id="MBB5802535.1"/>
    </source>
</evidence>
<dbReference type="PRINTS" id="PR00364">
    <property type="entry name" value="DISEASERSIST"/>
</dbReference>
<dbReference type="InterPro" id="IPR049945">
    <property type="entry name" value="AAA_22"/>
</dbReference>
<dbReference type="Gene3D" id="1.25.40.10">
    <property type="entry name" value="Tetratricopeptide repeat domain"/>
    <property type="match status" value="2"/>
</dbReference>
<keyword evidence="5" id="KW-0223">Dioxygenase</keyword>
<feature type="domain" description="Bacterial transcriptional activator" evidence="4">
    <location>
        <begin position="100"/>
        <end position="222"/>
    </location>
</feature>
<dbReference type="Proteomes" id="UP000552097">
    <property type="component" value="Unassembled WGS sequence"/>
</dbReference>
<dbReference type="SUPFAM" id="SSF46894">
    <property type="entry name" value="C-terminal effector domain of the bipartite response regulators"/>
    <property type="match status" value="1"/>
</dbReference>
<dbReference type="SUPFAM" id="SSF52540">
    <property type="entry name" value="P-loop containing nucleoside triphosphate hydrolases"/>
    <property type="match status" value="1"/>
</dbReference>
<dbReference type="InterPro" id="IPR001867">
    <property type="entry name" value="OmpR/PhoB-type_DNA-bd"/>
</dbReference>
<dbReference type="SMART" id="SM01043">
    <property type="entry name" value="BTAD"/>
    <property type="match status" value="1"/>
</dbReference>
<comment type="caution">
    <text evidence="5">The sequence shown here is derived from an EMBL/GenBank/DDBJ whole genome shotgun (WGS) entry which is preliminary data.</text>
</comment>
<keyword evidence="5" id="KW-0560">Oxidoreductase</keyword>
<dbReference type="InterPro" id="IPR027417">
    <property type="entry name" value="P-loop_NTPase"/>
</dbReference>
<comment type="similarity">
    <text evidence="1">Belongs to the AfsR/DnrI/RedD regulatory family.</text>
</comment>
<protein>
    <submittedName>
        <fullName evidence="5">Putative ATPase/catechol 2,3-dioxygenase-like lactoylglutathione lyase family enzyme</fullName>
    </submittedName>
</protein>
<dbReference type="Pfam" id="PF13401">
    <property type="entry name" value="AAA_22"/>
    <property type="match status" value="1"/>
</dbReference>
<sequence length="1012" mass="106109">MREDPRVRFGVLGPMVARRADGSEVRVGGPRLRALLAVLVVDAGRVVGVDRVSEALYGSEPPVGVGNAIQSQVSRLRSLVGVEVERSPAGYRLAVDPGEVDALRFEELVARGRPGEALALWRGPALRDVGDAPFAAVAAARWEELRLRVVEDHDVAPVGLLRELVAAHPTRERLVARLMRVLHREGRQAEALELFGRVRGVLADGLGADPSPVLAAAHGEVVRGDVPRARHVLPAQLTGLVGRDGEVRLVTAALGASRLVTLTGPGGVGKTRLAVEVAGRDPGEALFVDLAPLAVGGDVPRAVVSALGLREDGLRPAPDPVERLVEALRDRPVLVVLDNCEHVVEDAAALAGRLLAACAGLRVLATSREALGVTGEAVRPVPPLGSDGVGSAAVRLFAERAVAVSPSFRLDPVTAGVVVDICRALEGLPLAIELAAARVRSLPVSEVAARLGDRFRLLSRGSRGGAPRHRTLHAVVEWSWGLLDDGERALARRLTVFRGGATLSAAVAVCGVAGTDELLPSLADKSLVEVSGDRYRMSDTIRAFCAGRLAESGEEEVLRRAHAEHFAALVAEASPHLYGSGQLAWLGRLAAEHGNFLAAVRWAAGRDHGLALRLAADLGWPLWLRGLRSEGAALAAEVVRAVGPVPPAGVAEEHLLCVVNASSTGVGLPGAPSPREPTPEGFAGPPTRPFLSVLWGLAHGVPRMDLREAEVLRMRASLLATDPWSRALGRLGSGMQHQYLGRVGVAWEEHTAALAGFRAVGERWGMSMALSQLAELARARGDLAGAVGFLDEALALSRQFGATEHTASLLCRRSEWALHAGDLDGAAADVERAADLARSQGVVETVAQAWLGMAEVARRRGDPGAARRWCAEALRVCPEGWFGSDETRSLVHVTAGRVELECGDQGAAVRRWRLAAGTALGWGNQVVLARVVDAHAALAVVVGDGARAALLAGAARGLRGEVAVVDPDVLEVERAAREAVGDGFDAVSARGAALGRDELVALLDTAPADTAP</sequence>
<evidence type="ECO:0000256" key="1">
    <source>
        <dbReference type="ARBA" id="ARBA00005820"/>
    </source>
</evidence>
<dbReference type="EMBL" id="JACHMO010000001">
    <property type="protein sequence ID" value="MBB5802535.1"/>
    <property type="molecule type" value="Genomic_DNA"/>
</dbReference>
<dbReference type="GO" id="GO:0016829">
    <property type="term" value="F:lyase activity"/>
    <property type="evidence" value="ECO:0007669"/>
    <property type="project" value="UniProtKB-KW"/>
</dbReference>